<dbReference type="Pfam" id="PF05569">
    <property type="entry name" value="Peptidase_M56"/>
    <property type="match status" value="1"/>
</dbReference>
<dbReference type="Proteomes" id="UP001556170">
    <property type="component" value="Unassembled WGS sequence"/>
</dbReference>
<organism evidence="8 9">
    <name type="scientific">Rhodanobacter geophilus</name>
    <dbReference type="NCBI Taxonomy" id="3162488"/>
    <lineage>
        <taxon>Bacteria</taxon>
        <taxon>Pseudomonadati</taxon>
        <taxon>Pseudomonadota</taxon>
        <taxon>Gammaproteobacteria</taxon>
        <taxon>Lysobacterales</taxon>
        <taxon>Rhodanobacteraceae</taxon>
        <taxon>Rhodanobacter</taxon>
    </lineage>
</organism>
<evidence type="ECO:0000259" key="7">
    <source>
        <dbReference type="PROSITE" id="PS52015"/>
    </source>
</evidence>
<dbReference type="PANTHER" id="PTHR34978">
    <property type="entry name" value="POSSIBLE SENSOR-TRANSDUCER PROTEIN BLAR"/>
    <property type="match status" value="1"/>
</dbReference>
<name>A0ABV3QLZ7_9GAMM</name>
<feature type="compositionally biased region" description="Basic and acidic residues" evidence="5">
    <location>
        <begin position="399"/>
        <end position="409"/>
    </location>
</feature>
<keyword evidence="2 6" id="KW-0812">Transmembrane</keyword>
<comment type="caution">
    <text evidence="8">The sequence shown here is derived from an EMBL/GenBank/DDBJ whole genome shotgun (WGS) entry which is preliminary data.</text>
</comment>
<dbReference type="Pfam" id="PF03544">
    <property type="entry name" value="TonB_C"/>
    <property type="match status" value="1"/>
</dbReference>
<proteinExistence type="predicted"/>
<dbReference type="InterPro" id="IPR006260">
    <property type="entry name" value="TonB/TolA_C"/>
</dbReference>
<feature type="transmembrane region" description="Helical" evidence="6">
    <location>
        <begin position="6"/>
        <end position="26"/>
    </location>
</feature>
<dbReference type="CDD" id="cd07341">
    <property type="entry name" value="M56_BlaR1_MecR1_like"/>
    <property type="match status" value="1"/>
</dbReference>
<dbReference type="InterPro" id="IPR052173">
    <property type="entry name" value="Beta-lactam_resp_regulator"/>
</dbReference>
<dbReference type="NCBIfam" id="TIGR01352">
    <property type="entry name" value="tonB_Cterm"/>
    <property type="match status" value="1"/>
</dbReference>
<feature type="transmembrane region" description="Helical" evidence="6">
    <location>
        <begin position="86"/>
        <end position="104"/>
    </location>
</feature>
<evidence type="ECO:0000256" key="1">
    <source>
        <dbReference type="ARBA" id="ARBA00004167"/>
    </source>
</evidence>
<dbReference type="RefSeq" id="WP_367843925.1">
    <property type="nucleotide sequence ID" value="NZ_JBFOHL010000003.1"/>
</dbReference>
<gene>
    <name evidence="8" type="ORF">ABQJ56_05215</name>
</gene>
<evidence type="ECO:0000256" key="5">
    <source>
        <dbReference type="SAM" id="MobiDB-lite"/>
    </source>
</evidence>
<comment type="subcellular location">
    <subcellularLocation>
        <location evidence="1">Membrane</location>
        <topology evidence="1">Single-pass membrane protein</topology>
    </subcellularLocation>
</comment>
<dbReference type="InterPro" id="IPR037682">
    <property type="entry name" value="TonB_C"/>
</dbReference>
<sequence>MDAILSLSLLYATAALALVLLVRRLLRRAFGAGPAFGLWLLPALALVLPCLPGLPARWSVLPALRVLPDSMATGTAGTDAAMSMPWLRWLWLAGASVMLLRLAVHYLRLRRQSRALPMAIAASLRHALDDFDPRRLRLHPAGPAVLWAPRSLVLLPADFLDRFDAAEQRLVLRHELTHLRRGDALWSLIAGLAAALLWFHPLAWVALPRFRLDQELACDERVLRDAPRDETAYAHTLLHSVGLSPMPALIPWLAEPQLKERLTMIQRHRPGALRRRAGVAALAVLVAGSVFVAQAATNNRKASSNLTFNARIQPRYPEAAIKNKEQGTVVLKVLVSKDGRPLRIDVDPATKAAPDLVESARETAMQWRFNPALKNGKPVEGSARVPVEFNLTPLPSKTGQDKAEKRSSK</sequence>
<evidence type="ECO:0000313" key="8">
    <source>
        <dbReference type="EMBL" id="MEW9623620.1"/>
    </source>
</evidence>
<accession>A0ABV3QLZ7</accession>
<dbReference type="PANTHER" id="PTHR34978:SF3">
    <property type="entry name" value="SLR0241 PROTEIN"/>
    <property type="match status" value="1"/>
</dbReference>
<dbReference type="EMBL" id="JBFOHL010000003">
    <property type="protein sequence ID" value="MEW9623620.1"/>
    <property type="molecule type" value="Genomic_DNA"/>
</dbReference>
<keyword evidence="4 6" id="KW-0472">Membrane</keyword>
<feature type="transmembrane region" description="Helical" evidence="6">
    <location>
        <begin position="38"/>
        <end position="58"/>
    </location>
</feature>
<dbReference type="Gene3D" id="3.30.1150.10">
    <property type="match status" value="1"/>
</dbReference>
<evidence type="ECO:0000256" key="3">
    <source>
        <dbReference type="ARBA" id="ARBA00022989"/>
    </source>
</evidence>
<feature type="transmembrane region" description="Helical" evidence="6">
    <location>
        <begin position="184"/>
        <end position="207"/>
    </location>
</feature>
<keyword evidence="3 6" id="KW-1133">Transmembrane helix</keyword>
<feature type="domain" description="TonB C-terminal" evidence="7">
    <location>
        <begin position="301"/>
        <end position="398"/>
    </location>
</feature>
<reference evidence="8 9" key="1">
    <citation type="submission" date="2024-06" db="EMBL/GenBank/DDBJ databases">
        <authorList>
            <person name="Woo H."/>
        </authorList>
    </citation>
    <scope>NUCLEOTIDE SEQUENCE [LARGE SCALE GENOMIC DNA]</scope>
    <source>
        <strain evidence="8 9">S2-g</strain>
    </source>
</reference>
<dbReference type="InterPro" id="IPR008756">
    <property type="entry name" value="Peptidase_M56"/>
</dbReference>
<evidence type="ECO:0000313" key="9">
    <source>
        <dbReference type="Proteomes" id="UP001556170"/>
    </source>
</evidence>
<evidence type="ECO:0000256" key="6">
    <source>
        <dbReference type="SAM" id="Phobius"/>
    </source>
</evidence>
<dbReference type="PROSITE" id="PS52015">
    <property type="entry name" value="TONB_CTD"/>
    <property type="match status" value="1"/>
</dbReference>
<evidence type="ECO:0000256" key="2">
    <source>
        <dbReference type="ARBA" id="ARBA00022692"/>
    </source>
</evidence>
<evidence type="ECO:0000256" key="4">
    <source>
        <dbReference type="ARBA" id="ARBA00023136"/>
    </source>
</evidence>
<feature type="region of interest" description="Disordered" evidence="5">
    <location>
        <begin position="373"/>
        <end position="409"/>
    </location>
</feature>
<keyword evidence="9" id="KW-1185">Reference proteome</keyword>
<dbReference type="SUPFAM" id="SSF74653">
    <property type="entry name" value="TolA/TonB C-terminal domain"/>
    <property type="match status" value="1"/>
</dbReference>
<protein>
    <submittedName>
        <fullName evidence="8">TonB family protein</fullName>
    </submittedName>
</protein>